<sequence>MKQQGSVFDIDTDQTLDLPGHCGDQDHTQGYGWLSPRISFSADFVSGLGSRGSEGEIMEIMSPEGSCSSRISRDGSSTSTEFEFAMATSTFHNALFEGTADELFHGGKLLPGFITPDGKKEVLIVEPFLVPLEVGESLASTCATTGPATVPRESLTKSSSTAGPSPRNSKQGKWRELFATLRRVKSDSGRHRYLEEILPPPPKAAAASIQVPRKKFFRHFFSSHGLSATPTTATQESSSHPPSSSSSSSPFDSKETNNVVNPPQTSAEVAAETCAGEYAASSRGKGIQSSGTGRNGGRLGMLGVPLWRVEKPVITSANLEPIRGLRSREMRRSPDNRAVYSSNIRVTPILSVPGVCMGPALRGSSKAGDKGRLSNFRSFLSFKREKLPTALSTPIATQ</sequence>
<dbReference type="PANTHER" id="PTHR31722">
    <property type="entry name" value="OS06G0675200 PROTEIN"/>
    <property type="match status" value="1"/>
</dbReference>
<name>A0ABD3HJC3_9MARC</name>
<feature type="region of interest" description="Disordered" evidence="1">
    <location>
        <begin position="278"/>
        <end position="298"/>
    </location>
</feature>
<keyword evidence="3" id="KW-1185">Reference proteome</keyword>
<evidence type="ECO:0000313" key="2">
    <source>
        <dbReference type="EMBL" id="KAL3691498.1"/>
    </source>
</evidence>
<proteinExistence type="predicted"/>
<gene>
    <name evidence="2" type="ORF">R1sor_005149</name>
</gene>
<evidence type="ECO:0000256" key="1">
    <source>
        <dbReference type="SAM" id="MobiDB-lite"/>
    </source>
</evidence>
<dbReference type="EMBL" id="JBJQOH010000003">
    <property type="protein sequence ID" value="KAL3691498.1"/>
    <property type="molecule type" value="Genomic_DNA"/>
</dbReference>
<organism evidence="2 3">
    <name type="scientific">Riccia sorocarpa</name>
    <dbReference type="NCBI Taxonomy" id="122646"/>
    <lineage>
        <taxon>Eukaryota</taxon>
        <taxon>Viridiplantae</taxon>
        <taxon>Streptophyta</taxon>
        <taxon>Embryophyta</taxon>
        <taxon>Marchantiophyta</taxon>
        <taxon>Marchantiopsida</taxon>
        <taxon>Marchantiidae</taxon>
        <taxon>Marchantiales</taxon>
        <taxon>Ricciaceae</taxon>
        <taxon>Riccia</taxon>
    </lineage>
</organism>
<dbReference type="Proteomes" id="UP001633002">
    <property type="component" value="Unassembled WGS sequence"/>
</dbReference>
<feature type="compositionally biased region" description="Polar residues" evidence="1">
    <location>
        <begin position="227"/>
        <end position="236"/>
    </location>
</feature>
<evidence type="ECO:0000313" key="3">
    <source>
        <dbReference type="Proteomes" id="UP001633002"/>
    </source>
</evidence>
<comment type="caution">
    <text evidence="2">The sequence shown here is derived from an EMBL/GenBank/DDBJ whole genome shotgun (WGS) entry which is preliminary data.</text>
</comment>
<reference evidence="2 3" key="1">
    <citation type="submission" date="2024-09" db="EMBL/GenBank/DDBJ databases">
        <title>Chromosome-scale assembly of Riccia sorocarpa.</title>
        <authorList>
            <person name="Paukszto L."/>
        </authorList>
    </citation>
    <scope>NUCLEOTIDE SEQUENCE [LARGE SCALE GENOMIC DNA]</scope>
    <source>
        <strain evidence="2">LP-2024</strain>
        <tissue evidence="2">Aerial parts of the thallus</tissue>
    </source>
</reference>
<accession>A0ABD3HJC3</accession>
<dbReference type="PANTHER" id="PTHR31722:SF0">
    <property type="entry name" value="OS06G0675200 PROTEIN"/>
    <property type="match status" value="1"/>
</dbReference>
<protein>
    <submittedName>
        <fullName evidence="2">Uncharacterized protein</fullName>
    </submittedName>
</protein>
<feature type="compositionally biased region" description="Polar residues" evidence="1">
    <location>
        <begin position="156"/>
        <end position="171"/>
    </location>
</feature>
<dbReference type="AlphaFoldDB" id="A0ABD3HJC3"/>
<feature type="region of interest" description="Disordered" evidence="1">
    <location>
        <begin position="227"/>
        <end position="261"/>
    </location>
</feature>
<feature type="compositionally biased region" description="Low complexity" evidence="1">
    <location>
        <begin position="237"/>
        <end position="250"/>
    </location>
</feature>
<feature type="region of interest" description="Disordered" evidence="1">
    <location>
        <begin position="142"/>
        <end position="175"/>
    </location>
</feature>